<dbReference type="EMBL" id="UZAK01008319">
    <property type="protein sequence ID" value="VDO94550.1"/>
    <property type="molecule type" value="Genomic_DNA"/>
</dbReference>
<evidence type="ECO:0000313" key="2">
    <source>
        <dbReference type="Proteomes" id="UP000279833"/>
    </source>
</evidence>
<dbReference type="Proteomes" id="UP000279833">
    <property type="component" value="Unassembled WGS sequence"/>
</dbReference>
<gene>
    <name evidence="1" type="ORF">SCUD_LOCUS5289</name>
</gene>
<organism evidence="3">
    <name type="scientific">Schistosoma curassoni</name>
    <dbReference type="NCBI Taxonomy" id="6186"/>
    <lineage>
        <taxon>Eukaryota</taxon>
        <taxon>Metazoa</taxon>
        <taxon>Spiralia</taxon>
        <taxon>Lophotrochozoa</taxon>
        <taxon>Platyhelminthes</taxon>
        <taxon>Trematoda</taxon>
        <taxon>Digenea</taxon>
        <taxon>Strigeidida</taxon>
        <taxon>Schistosomatoidea</taxon>
        <taxon>Schistosomatidae</taxon>
        <taxon>Schistosoma</taxon>
    </lineage>
</organism>
<accession>A0A183JRF0</accession>
<dbReference type="WBParaSite" id="SCUD_0000528901-mRNA-1">
    <property type="protein sequence ID" value="SCUD_0000528901-mRNA-1"/>
    <property type="gene ID" value="SCUD_0000528901"/>
</dbReference>
<protein>
    <submittedName>
        <fullName evidence="3">Ovule protein</fullName>
    </submittedName>
</protein>
<proteinExistence type="predicted"/>
<dbReference type="AlphaFoldDB" id="A0A183JRF0"/>
<sequence>MVLGKSSIGPKIKVIFQQSYISHLLYGMYFRAAPSVQSSSSVTSYFLGIICGYEHFRTHPNGIHRVGLD</sequence>
<reference evidence="3" key="1">
    <citation type="submission" date="2016-06" db="UniProtKB">
        <authorList>
            <consortium name="WormBaseParasite"/>
        </authorList>
    </citation>
    <scope>IDENTIFICATION</scope>
</reference>
<keyword evidence="2" id="KW-1185">Reference proteome</keyword>
<name>A0A183JRF0_9TREM</name>
<evidence type="ECO:0000313" key="1">
    <source>
        <dbReference type="EMBL" id="VDO94550.1"/>
    </source>
</evidence>
<evidence type="ECO:0000313" key="3">
    <source>
        <dbReference type="WBParaSite" id="SCUD_0000528901-mRNA-1"/>
    </source>
</evidence>
<reference evidence="1 2" key="2">
    <citation type="submission" date="2018-11" db="EMBL/GenBank/DDBJ databases">
        <authorList>
            <consortium name="Pathogen Informatics"/>
        </authorList>
    </citation>
    <scope>NUCLEOTIDE SEQUENCE [LARGE SCALE GENOMIC DNA]</scope>
    <source>
        <strain evidence="1">Dakar</strain>
        <strain evidence="2">Dakar, Senegal</strain>
    </source>
</reference>